<dbReference type="PANTHER" id="PTHR33619:SF3">
    <property type="entry name" value="POLYSACCHARIDE EXPORT PROTEIN GFCE-RELATED"/>
    <property type="match status" value="1"/>
</dbReference>
<feature type="signal peptide" evidence="15">
    <location>
        <begin position="1"/>
        <end position="17"/>
    </location>
</feature>
<reference evidence="19 20" key="1">
    <citation type="submission" date="2019-02" db="EMBL/GenBank/DDBJ databases">
        <title>Deep-cultivation of Planctomycetes and their phenomic and genomic characterization uncovers novel biology.</title>
        <authorList>
            <person name="Wiegand S."/>
            <person name="Jogler M."/>
            <person name="Boedeker C."/>
            <person name="Pinto D."/>
            <person name="Vollmers J."/>
            <person name="Rivas-Marin E."/>
            <person name="Kohn T."/>
            <person name="Peeters S.H."/>
            <person name="Heuer A."/>
            <person name="Rast P."/>
            <person name="Oberbeckmann S."/>
            <person name="Bunk B."/>
            <person name="Jeske O."/>
            <person name="Meyerdierks A."/>
            <person name="Storesund J.E."/>
            <person name="Kallscheuer N."/>
            <person name="Luecker S."/>
            <person name="Lage O.M."/>
            <person name="Pohl T."/>
            <person name="Merkel B.J."/>
            <person name="Hornburger P."/>
            <person name="Mueller R.-W."/>
            <person name="Bruemmer F."/>
            <person name="Labrenz M."/>
            <person name="Spormann A.M."/>
            <person name="Op den Camp H."/>
            <person name="Overmann J."/>
            <person name="Amann R."/>
            <person name="Jetten M.S.M."/>
            <person name="Mascher T."/>
            <person name="Medema M.H."/>
            <person name="Devos D.P."/>
            <person name="Kaster A.-K."/>
            <person name="Ovreas L."/>
            <person name="Rohde M."/>
            <person name="Galperin M.Y."/>
            <person name="Jogler C."/>
        </authorList>
    </citation>
    <scope>NUCLEOTIDE SEQUENCE [LARGE SCALE GENOMIC DNA]</scope>
    <source>
        <strain evidence="19 20">Pla110</strain>
    </source>
</reference>
<evidence type="ECO:0000313" key="20">
    <source>
        <dbReference type="Proteomes" id="UP000317178"/>
    </source>
</evidence>
<dbReference type="KEGG" id="plon:Pla110_03440"/>
<evidence type="ECO:0000256" key="13">
    <source>
        <dbReference type="ARBA" id="ARBA00023237"/>
    </source>
</evidence>
<keyword evidence="4" id="KW-1134">Transmembrane beta strand</keyword>
<evidence type="ECO:0000256" key="8">
    <source>
        <dbReference type="ARBA" id="ARBA00023047"/>
    </source>
</evidence>
<evidence type="ECO:0000256" key="10">
    <source>
        <dbReference type="ARBA" id="ARBA00023114"/>
    </source>
</evidence>
<dbReference type="GO" id="GO:0006811">
    <property type="term" value="P:monoatomic ion transport"/>
    <property type="evidence" value="ECO:0007669"/>
    <property type="project" value="UniProtKB-KW"/>
</dbReference>
<keyword evidence="9" id="KW-0406">Ion transport</keyword>
<evidence type="ECO:0000256" key="7">
    <source>
        <dbReference type="ARBA" id="ARBA00022729"/>
    </source>
</evidence>
<comment type="subcellular location">
    <subcellularLocation>
        <location evidence="1">Cell outer membrane</location>
        <topology evidence="1">Multi-pass membrane protein</topology>
    </subcellularLocation>
</comment>
<keyword evidence="11" id="KW-0472">Membrane</keyword>
<keyword evidence="6" id="KW-0812">Transmembrane</keyword>
<evidence type="ECO:0000256" key="6">
    <source>
        <dbReference type="ARBA" id="ARBA00022692"/>
    </source>
</evidence>
<sequence length="370" mass="39252" precursor="true">MAAVSLLLGSFLLFCMAGCSTLPMFTGEKIYRPHNMPIALHAPTQKNAHTVDLSEFAVGSVSSEQIDSGDIITVSIASGLDKTDTVDINSRVDESGNVDIPIIGQVPVAGMELIDAEAAIAAVAIQRRIFKSPHITVTMKQQRENKVTVIGAVVNQGDYKLPRGKSDLLAALVAAGGLSLDAGTTVEIRNVSDTDPSATPPRLLAENSDVEAGLVPAGHVKPVSQQSEKFTIDLVSSSREETQKYKLGDGAVVRVEKRDPKPFHVMGLVHKPGPQDYPVSKPIKTLEAVALAGGISNPVADKIYVIRQLEGSEKPAVIQVSMARAKRDGQWNIELAPGDIVSVEQTPATVLIEALRVLPFGVSASLGTFL</sequence>
<protein>
    <submittedName>
        <fullName evidence="19">Polysaccharide biosynthesis/export protein</fullName>
    </submittedName>
</protein>
<feature type="domain" description="Polysaccharide export protein N-terminal" evidence="16">
    <location>
        <begin position="64"/>
        <end position="139"/>
    </location>
</feature>
<evidence type="ECO:0000256" key="1">
    <source>
        <dbReference type="ARBA" id="ARBA00004571"/>
    </source>
</evidence>
<dbReference type="Pfam" id="PF22461">
    <property type="entry name" value="SLBB_2"/>
    <property type="match status" value="1"/>
</dbReference>
<dbReference type="InterPro" id="IPR003715">
    <property type="entry name" value="Poly_export_N"/>
</dbReference>
<dbReference type="Gene3D" id="3.10.560.10">
    <property type="entry name" value="Outer membrane lipoprotein wza domain like"/>
    <property type="match status" value="2"/>
</dbReference>
<dbReference type="InterPro" id="IPR019554">
    <property type="entry name" value="Soluble_ligand-bd"/>
</dbReference>
<dbReference type="AlphaFoldDB" id="A0A518CHE6"/>
<dbReference type="GO" id="GO:0046930">
    <property type="term" value="C:pore complex"/>
    <property type="evidence" value="ECO:0007669"/>
    <property type="project" value="UniProtKB-KW"/>
</dbReference>
<evidence type="ECO:0000256" key="4">
    <source>
        <dbReference type="ARBA" id="ARBA00022452"/>
    </source>
</evidence>
<dbReference type="EMBL" id="CP036281">
    <property type="protein sequence ID" value="QDU78640.1"/>
    <property type="molecule type" value="Genomic_DNA"/>
</dbReference>
<keyword evidence="7 15" id="KW-0732">Signal</keyword>
<name>A0A518CHE6_9PLAN</name>
<keyword evidence="20" id="KW-1185">Reference proteome</keyword>
<evidence type="ECO:0000256" key="15">
    <source>
        <dbReference type="SAM" id="SignalP"/>
    </source>
</evidence>
<evidence type="ECO:0000313" key="19">
    <source>
        <dbReference type="EMBL" id="QDU78640.1"/>
    </source>
</evidence>
<evidence type="ECO:0000259" key="16">
    <source>
        <dbReference type="Pfam" id="PF02563"/>
    </source>
</evidence>
<keyword evidence="10" id="KW-0626">Porin</keyword>
<keyword evidence="3" id="KW-0813">Transport</keyword>
<dbReference type="Pfam" id="PF10531">
    <property type="entry name" value="SLBB"/>
    <property type="match status" value="1"/>
</dbReference>
<comment type="similarity">
    <text evidence="2">Belongs to the BexD/CtrA/VexA family.</text>
</comment>
<dbReference type="InterPro" id="IPR054765">
    <property type="entry name" value="SLBB_dom"/>
</dbReference>
<feature type="domain" description="SLBB" evidence="18">
    <location>
        <begin position="263"/>
        <end position="343"/>
    </location>
</feature>
<evidence type="ECO:0000256" key="3">
    <source>
        <dbReference type="ARBA" id="ARBA00022448"/>
    </source>
</evidence>
<proteinExistence type="inferred from homology"/>
<dbReference type="Gene3D" id="3.30.1950.10">
    <property type="entry name" value="wza like domain"/>
    <property type="match status" value="1"/>
</dbReference>
<evidence type="ECO:0000256" key="11">
    <source>
        <dbReference type="ARBA" id="ARBA00023136"/>
    </source>
</evidence>
<dbReference type="GO" id="GO:0009279">
    <property type="term" value="C:cell outer membrane"/>
    <property type="evidence" value="ECO:0007669"/>
    <property type="project" value="UniProtKB-SubCell"/>
</dbReference>
<evidence type="ECO:0000256" key="14">
    <source>
        <dbReference type="ARBA" id="ARBA00023288"/>
    </source>
</evidence>
<dbReference type="Pfam" id="PF02563">
    <property type="entry name" value="Poly_export"/>
    <property type="match status" value="1"/>
</dbReference>
<evidence type="ECO:0000256" key="12">
    <source>
        <dbReference type="ARBA" id="ARBA00023139"/>
    </source>
</evidence>
<feature type="domain" description="Soluble ligand binding" evidence="17">
    <location>
        <begin position="146"/>
        <end position="183"/>
    </location>
</feature>
<keyword evidence="5" id="KW-0762">Sugar transport</keyword>
<keyword evidence="13" id="KW-0998">Cell outer membrane</keyword>
<evidence type="ECO:0000259" key="17">
    <source>
        <dbReference type="Pfam" id="PF10531"/>
    </source>
</evidence>
<dbReference type="GO" id="GO:0015159">
    <property type="term" value="F:polysaccharide transmembrane transporter activity"/>
    <property type="evidence" value="ECO:0007669"/>
    <property type="project" value="InterPro"/>
</dbReference>
<keyword evidence="12" id="KW-0564">Palmitate</keyword>
<dbReference type="GO" id="GO:0015288">
    <property type="term" value="F:porin activity"/>
    <property type="evidence" value="ECO:0007669"/>
    <property type="project" value="UniProtKB-KW"/>
</dbReference>
<evidence type="ECO:0000259" key="18">
    <source>
        <dbReference type="Pfam" id="PF22461"/>
    </source>
</evidence>
<keyword evidence="8" id="KW-0625">Polysaccharide transport</keyword>
<evidence type="ECO:0000256" key="2">
    <source>
        <dbReference type="ARBA" id="ARBA00009450"/>
    </source>
</evidence>
<evidence type="ECO:0000256" key="5">
    <source>
        <dbReference type="ARBA" id="ARBA00022597"/>
    </source>
</evidence>
<keyword evidence="14" id="KW-0449">Lipoprotein</keyword>
<dbReference type="Proteomes" id="UP000317178">
    <property type="component" value="Chromosome"/>
</dbReference>
<evidence type="ECO:0000256" key="9">
    <source>
        <dbReference type="ARBA" id="ARBA00023065"/>
    </source>
</evidence>
<gene>
    <name evidence="19" type="ORF">Pla110_03440</name>
</gene>
<feature type="chain" id="PRO_5022101030" evidence="15">
    <location>
        <begin position="18"/>
        <end position="370"/>
    </location>
</feature>
<dbReference type="PANTHER" id="PTHR33619">
    <property type="entry name" value="POLYSACCHARIDE EXPORT PROTEIN GFCE-RELATED"/>
    <property type="match status" value="1"/>
</dbReference>
<dbReference type="InterPro" id="IPR049712">
    <property type="entry name" value="Poly_export"/>
</dbReference>
<accession>A0A518CHE6</accession>
<organism evidence="19 20">
    <name type="scientific">Polystyrenella longa</name>
    <dbReference type="NCBI Taxonomy" id="2528007"/>
    <lineage>
        <taxon>Bacteria</taxon>
        <taxon>Pseudomonadati</taxon>
        <taxon>Planctomycetota</taxon>
        <taxon>Planctomycetia</taxon>
        <taxon>Planctomycetales</taxon>
        <taxon>Planctomycetaceae</taxon>
        <taxon>Polystyrenella</taxon>
    </lineage>
</organism>